<sequence>MSSKRADYLTWDEYFMGIAMLSGMRSKDPSTQVGCCIVSQDNKILSMGYNGLPNGCSDDEYPWERDGEDPLETKYVYTVHSELNAILNYGGGSLKGSKIYVSLFPCNECAKAIIQAGIKEVIYESDKYEDTASVIASKRMMDSAGVRYHKYRRTDREIKIKL</sequence>
<dbReference type="SUPFAM" id="SSF53927">
    <property type="entry name" value="Cytidine deaminase-like"/>
    <property type="match status" value="1"/>
</dbReference>
<proteinExistence type="predicted"/>
<dbReference type="InterPro" id="IPR016193">
    <property type="entry name" value="Cytidine_deaminase-like"/>
</dbReference>
<evidence type="ECO:0000313" key="5">
    <source>
        <dbReference type="Proteomes" id="UP000779049"/>
    </source>
</evidence>
<dbReference type="PIRSF" id="PIRSF006019">
    <property type="entry name" value="dCMP_deaminase"/>
    <property type="match status" value="1"/>
</dbReference>
<dbReference type="InterPro" id="IPR015517">
    <property type="entry name" value="dCMP_deaminase-rel"/>
</dbReference>
<dbReference type="Proteomes" id="UP000779049">
    <property type="component" value="Unassembled WGS sequence"/>
</dbReference>
<name>A0ABS7L7K0_9FIRM</name>
<comment type="cofactor">
    <cofactor evidence="1">
        <name>Zn(2+)</name>
        <dbReference type="ChEBI" id="CHEBI:29105"/>
    </cofactor>
</comment>
<feature type="domain" description="CMP/dCMP-type deaminase" evidence="3">
    <location>
        <begin position="10"/>
        <end position="148"/>
    </location>
</feature>
<protein>
    <submittedName>
        <fullName evidence="4">dCMP deaminase family protein</fullName>
    </submittedName>
</protein>
<evidence type="ECO:0000259" key="3">
    <source>
        <dbReference type="PROSITE" id="PS51747"/>
    </source>
</evidence>
<evidence type="ECO:0000313" key="4">
    <source>
        <dbReference type="EMBL" id="MBY0758762.1"/>
    </source>
</evidence>
<dbReference type="InterPro" id="IPR016473">
    <property type="entry name" value="dCMP_deaminase"/>
</dbReference>
<evidence type="ECO:0000256" key="1">
    <source>
        <dbReference type="ARBA" id="ARBA00001947"/>
    </source>
</evidence>
<dbReference type="PANTHER" id="PTHR11086:SF18">
    <property type="entry name" value="DEOXYCYTIDYLATE DEAMINASE"/>
    <property type="match status" value="1"/>
</dbReference>
<evidence type="ECO:0000256" key="2">
    <source>
        <dbReference type="ARBA" id="ARBA00022801"/>
    </source>
</evidence>
<comment type="caution">
    <text evidence="4">The sequence shown here is derived from an EMBL/GenBank/DDBJ whole genome shotgun (WGS) entry which is preliminary data.</text>
</comment>
<gene>
    <name evidence="4" type="ORF">FLB61_06640</name>
</gene>
<dbReference type="Pfam" id="PF00383">
    <property type="entry name" value="dCMP_cyt_deam_1"/>
    <property type="match status" value="1"/>
</dbReference>
<keyword evidence="5" id="KW-1185">Reference proteome</keyword>
<dbReference type="EMBL" id="VIRV01000007">
    <property type="protein sequence ID" value="MBY0758762.1"/>
    <property type="molecule type" value="Genomic_DNA"/>
</dbReference>
<organism evidence="4 5">
    <name type="scientific">Sellimonas caecigallum</name>
    <dbReference type="NCBI Taxonomy" id="2592333"/>
    <lineage>
        <taxon>Bacteria</taxon>
        <taxon>Bacillati</taxon>
        <taxon>Bacillota</taxon>
        <taxon>Clostridia</taxon>
        <taxon>Lachnospirales</taxon>
        <taxon>Lachnospiraceae</taxon>
        <taxon>Sellimonas</taxon>
    </lineage>
</organism>
<keyword evidence="2" id="KW-0378">Hydrolase</keyword>
<dbReference type="InterPro" id="IPR035105">
    <property type="entry name" value="Deoxycytidylate_deaminase_dom"/>
</dbReference>
<dbReference type="RefSeq" id="WP_087202255.1">
    <property type="nucleotide sequence ID" value="NZ_CP173660.1"/>
</dbReference>
<dbReference type="PROSITE" id="PS51747">
    <property type="entry name" value="CYT_DCMP_DEAMINASES_2"/>
    <property type="match status" value="1"/>
</dbReference>
<accession>A0ABS7L7K0</accession>
<dbReference type="Gene3D" id="3.40.140.10">
    <property type="entry name" value="Cytidine Deaminase, domain 2"/>
    <property type="match status" value="1"/>
</dbReference>
<reference evidence="4 5" key="1">
    <citation type="journal article" date="2020" name="New Microbes New Infect">
        <title>Sellimonas caecigallum sp. nov., description and genome sequence of a new member of the Sellimonas genus isolated from the cecum of feral chicken.</title>
        <authorList>
            <person name="Wongkuna S."/>
            <person name="Ghimire S."/>
            <person name="Antony L."/>
            <person name="Chankhamhaengdecha S."/>
            <person name="Janvilisri T."/>
            <person name="Scaria J."/>
        </authorList>
    </citation>
    <scope>NUCLEOTIDE SEQUENCE [LARGE SCALE GENOMIC DNA]</scope>
    <source>
        <strain evidence="4 5">SW451</strain>
    </source>
</reference>
<dbReference type="CDD" id="cd01286">
    <property type="entry name" value="deoxycytidylate_deaminase"/>
    <property type="match status" value="1"/>
</dbReference>
<dbReference type="InterPro" id="IPR002125">
    <property type="entry name" value="CMP_dCMP_dom"/>
</dbReference>
<dbReference type="PANTHER" id="PTHR11086">
    <property type="entry name" value="DEOXYCYTIDYLATE DEAMINASE-RELATED"/>
    <property type="match status" value="1"/>
</dbReference>